<dbReference type="eggNOG" id="ENOG5030K5I">
    <property type="taxonomic scope" value="Bacteria"/>
</dbReference>
<keyword evidence="2" id="KW-1185">Reference proteome</keyword>
<protein>
    <submittedName>
        <fullName evidence="1">Uncharacterized protein</fullName>
    </submittedName>
</protein>
<dbReference type="AlphaFoldDB" id="I0I5Z3"/>
<dbReference type="STRING" id="926550.CLDAP_26410"/>
<accession>I0I5Z3</accession>
<dbReference type="Proteomes" id="UP000007880">
    <property type="component" value="Chromosome"/>
</dbReference>
<gene>
    <name evidence="1" type="ordered locus">CLDAP_26410</name>
</gene>
<dbReference type="PATRIC" id="fig|926550.5.peg.2876"/>
<dbReference type="HOGENOM" id="CLU_2970714_0_0_0"/>
<proteinExistence type="predicted"/>
<sequence length="58" mass="7346">MEGRDTEPHYRNLPLSELVAWWRERWLLPRAERVDGWREWRREEIKSRLLMEQVRVTK</sequence>
<organism evidence="1 2">
    <name type="scientific">Caldilinea aerophila (strain DSM 14535 / JCM 11387 / NBRC 104270 / STL-6-O1)</name>
    <dbReference type="NCBI Taxonomy" id="926550"/>
    <lineage>
        <taxon>Bacteria</taxon>
        <taxon>Bacillati</taxon>
        <taxon>Chloroflexota</taxon>
        <taxon>Caldilineae</taxon>
        <taxon>Caldilineales</taxon>
        <taxon>Caldilineaceae</taxon>
        <taxon>Caldilinea</taxon>
    </lineage>
</organism>
<reference evidence="1 2" key="1">
    <citation type="submission" date="2012-02" db="EMBL/GenBank/DDBJ databases">
        <title>Complete genome sequence of Caldilinea aerophila DSM 14535 (= NBRC 102666).</title>
        <authorList>
            <person name="Oguchi A."/>
            <person name="Hosoyama A."/>
            <person name="Sekine M."/>
            <person name="Fukai R."/>
            <person name="Kato Y."/>
            <person name="Nakamura S."/>
            <person name="Hanada S."/>
            <person name="Yamazaki S."/>
            <person name="Fujita N."/>
        </authorList>
    </citation>
    <scope>NUCLEOTIDE SEQUENCE [LARGE SCALE GENOMIC DNA]</scope>
    <source>
        <strain evidence="2">DSM 14535 / JCM 11387 / NBRC 104270 / STL-6-O1</strain>
    </source>
</reference>
<dbReference type="EMBL" id="AP012337">
    <property type="protein sequence ID" value="BAM00681.1"/>
    <property type="molecule type" value="Genomic_DNA"/>
</dbReference>
<evidence type="ECO:0000313" key="2">
    <source>
        <dbReference type="Proteomes" id="UP000007880"/>
    </source>
</evidence>
<name>I0I5Z3_CALAS</name>
<evidence type="ECO:0000313" key="1">
    <source>
        <dbReference type="EMBL" id="BAM00681.1"/>
    </source>
</evidence>
<dbReference type="KEGG" id="cap:CLDAP_26410"/>